<evidence type="ECO:0000313" key="3">
    <source>
        <dbReference type="Proteomes" id="UP001221898"/>
    </source>
</evidence>
<sequence>MIGVDLIGPFKASSRNGNRYCLTATDFFTKWVEAIPIQDKTAAATSQALMDIFHTHGAPEVILTDQGREFWNKVNVQASTNYSPYRLMYGREPRLSSEITGDIPPLVEVDGIDEDTVADYLQARAEKDEEVFDKVRLNVEKAQEKKRETYRRRIKKGTKCFKILPGMEVLKKDERKRGRLGRTMDPDWPTQYRVTEVGDNNLVQLETLDGHQLKTQTPYASVKPLEK</sequence>
<gene>
    <name evidence="2" type="ORF">AAFF_G00013400</name>
</gene>
<dbReference type="InterPro" id="IPR012337">
    <property type="entry name" value="RNaseH-like_sf"/>
</dbReference>
<name>A0AAD7R2M1_9TELE</name>
<dbReference type="GO" id="GO:0003676">
    <property type="term" value="F:nucleic acid binding"/>
    <property type="evidence" value="ECO:0007669"/>
    <property type="project" value="InterPro"/>
</dbReference>
<proteinExistence type="predicted"/>
<reference evidence="2" key="1">
    <citation type="journal article" date="2023" name="Science">
        <title>Genome structures resolve the early diversification of teleost fishes.</title>
        <authorList>
            <person name="Parey E."/>
            <person name="Louis A."/>
            <person name="Montfort J."/>
            <person name="Bouchez O."/>
            <person name="Roques C."/>
            <person name="Iampietro C."/>
            <person name="Lluch J."/>
            <person name="Castinel A."/>
            <person name="Donnadieu C."/>
            <person name="Desvignes T."/>
            <person name="Floi Bucao C."/>
            <person name="Jouanno E."/>
            <person name="Wen M."/>
            <person name="Mejri S."/>
            <person name="Dirks R."/>
            <person name="Jansen H."/>
            <person name="Henkel C."/>
            <person name="Chen W.J."/>
            <person name="Zahm M."/>
            <person name="Cabau C."/>
            <person name="Klopp C."/>
            <person name="Thompson A.W."/>
            <person name="Robinson-Rechavi M."/>
            <person name="Braasch I."/>
            <person name="Lecointre G."/>
            <person name="Bobe J."/>
            <person name="Postlethwait J.H."/>
            <person name="Berthelot C."/>
            <person name="Roest Crollius H."/>
            <person name="Guiguen Y."/>
        </authorList>
    </citation>
    <scope>NUCLEOTIDE SEQUENCE</scope>
    <source>
        <strain evidence="2">NC1722</strain>
    </source>
</reference>
<dbReference type="PANTHER" id="PTHR37984:SF5">
    <property type="entry name" value="PROTEIN NYNRIN-LIKE"/>
    <property type="match status" value="1"/>
</dbReference>
<evidence type="ECO:0000259" key="1">
    <source>
        <dbReference type="PROSITE" id="PS50994"/>
    </source>
</evidence>
<dbReference type="InterPro" id="IPR050951">
    <property type="entry name" value="Retrovirus_Pol_polyprotein"/>
</dbReference>
<dbReference type="EMBL" id="JAINUG010001027">
    <property type="protein sequence ID" value="KAJ8358342.1"/>
    <property type="molecule type" value="Genomic_DNA"/>
</dbReference>
<dbReference type="Proteomes" id="UP001221898">
    <property type="component" value="Unassembled WGS sequence"/>
</dbReference>
<protein>
    <recommendedName>
        <fullName evidence="1">Integrase catalytic domain-containing protein</fullName>
    </recommendedName>
</protein>
<dbReference type="PROSITE" id="PS50994">
    <property type="entry name" value="INTEGRASE"/>
    <property type="match status" value="1"/>
</dbReference>
<evidence type="ECO:0000313" key="2">
    <source>
        <dbReference type="EMBL" id="KAJ8358342.1"/>
    </source>
</evidence>
<dbReference type="SUPFAM" id="SSF53098">
    <property type="entry name" value="Ribonuclease H-like"/>
    <property type="match status" value="1"/>
</dbReference>
<dbReference type="InterPro" id="IPR001584">
    <property type="entry name" value="Integrase_cat-core"/>
</dbReference>
<feature type="domain" description="Integrase catalytic" evidence="1">
    <location>
        <begin position="1"/>
        <end position="108"/>
    </location>
</feature>
<dbReference type="PANTHER" id="PTHR37984">
    <property type="entry name" value="PROTEIN CBG26694"/>
    <property type="match status" value="1"/>
</dbReference>
<dbReference type="Gene3D" id="3.30.420.10">
    <property type="entry name" value="Ribonuclease H-like superfamily/Ribonuclease H"/>
    <property type="match status" value="1"/>
</dbReference>
<dbReference type="GO" id="GO:0015074">
    <property type="term" value="P:DNA integration"/>
    <property type="evidence" value="ECO:0007669"/>
    <property type="project" value="InterPro"/>
</dbReference>
<accession>A0AAD7R2M1</accession>
<keyword evidence="3" id="KW-1185">Reference proteome</keyword>
<organism evidence="2 3">
    <name type="scientific">Aldrovandia affinis</name>
    <dbReference type="NCBI Taxonomy" id="143900"/>
    <lineage>
        <taxon>Eukaryota</taxon>
        <taxon>Metazoa</taxon>
        <taxon>Chordata</taxon>
        <taxon>Craniata</taxon>
        <taxon>Vertebrata</taxon>
        <taxon>Euteleostomi</taxon>
        <taxon>Actinopterygii</taxon>
        <taxon>Neopterygii</taxon>
        <taxon>Teleostei</taxon>
        <taxon>Notacanthiformes</taxon>
        <taxon>Halosauridae</taxon>
        <taxon>Aldrovandia</taxon>
    </lineage>
</organism>
<dbReference type="AlphaFoldDB" id="A0AAD7R2M1"/>
<comment type="caution">
    <text evidence="2">The sequence shown here is derived from an EMBL/GenBank/DDBJ whole genome shotgun (WGS) entry which is preliminary data.</text>
</comment>
<dbReference type="Pfam" id="PF00665">
    <property type="entry name" value="rve"/>
    <property type="match status" value="1"/>
</dbReference>
<dbReference type="InterPro" id="IPR036397">
    <property type="entry name" value="RNaseH_sf"/>
</dbReference>